<organism evidence="3 4">
    <name type="scientific">Luteococcus japonicus LSP_Lj1</name>
    <dbReference type="NCBI Taxonomy" id="1255658"/>
    <lineage>
        <taxon>Bacteria</taxon>
        <taxon>Bacillati</taxon>
        <taxon>Actinomycetota</taxon>
        <taxon>Actinomycetes</taxon>
        <taxon>Propionibacteriales</taxon>
        <taxon>Propionibacteriaceae</taxon>
        <taxon>Luteococcus</taxon>
    </lineage>
</organism>
<dbReference type="STRING" id="1255658.FM114_02350"/>
<reference evidence="3 4" key="1">
    <citation type="submission" date="2017-02" db="EMBL/GenBank/DDBJ databases">
        <authorList>
            <person name="Peterson S.W."/>
        </authorList>
    </citation>
    <scope>NUCLEOTIDE SEQUENCE [LARGE SCALE GENOMIC DNA]</scope>
    <source>
        <strain evidence="3 4">LSP_Lj1</strain>
    </source>
</reference>
<evidence type="ECO:0000259" key="2">
    <source>
        <dbReference type="Pfam" id="PF00534"/>
    </source>
</evidence>
<dbReference type="GO" id="GO:0016757">
    <property type="term" value="F:glycosyltransferase activity"/>
    <property type="evidence" value="ECO:0007669"/>
    <property type="project" value="InterPro"/>
</dbReference>
<name>A0A1R4IKW2_9ACTN</name>
<accession>A0A1R4IKW2</accession>
<sequence>MEPLRIIYHVPYPLVFDNPGGSGVRPVKMLRAFEQLGEVWIVAGHSAERRQTMKKVELAIADGVHFDLVYSESHTMPTTLTDPDHLPRHPLLDFGFLHRMRRHGIKVGLFYRDIYWRFPIYGKGLHPAKKQLALSMYRYDLLAYGRTVDRLYLPSLRMASHVPLPARVPLAELPPGHDIANAPAEVSPSPLRLLFIGGFSEHYRLHELFAAVKELPQVSLTICTRENEWAAARPEYEEHLADNIQVVHRHGEGLKELFANANVCVVTTKPSQYWTFAAPLKVYEYIGNGKPILASNGSLAGDFVDSQQIGWSVDYGRENFIELLRTLAERPDEVSAARKRVLQVREEHSWRRRAEQVVTDLTGKSPGMWPVPTTTTR</sequence>
<keyword evidence="1" id="KW-0808">Transferase</keyword>
<dbReference type="SUPFAM" id="SSF53756">
    <property type="entry name" value="UDP-Glycosyltransferase/glycogen phosphorylase"/>
    <property type="match status" value="1"/>
</dbReference>
<dbReference type="OrthoDB" id="9801492at2"/>
<dbReference type="AlphaFoldDB" id="A0A1R4IKW2"/>
<dbReference type="RefSeq" id="WP_094763594.1">
    <property type="nucleotide sequence ID" value="NZ_FUKQ01000010.1"/>
</dbReference>
<gene>
    <name evidence="3" type="ORF">FM114_02350</name>
</gene>
<dbReference type="Pfam" id="PF00534">
    <property type="entry name" value="Glycos_transf_1"/>
    <property type="match status" value="1"/>
</dbReference>
<dbReference type="Gene3D" id="3.40.50.2000">
    <property type="entry name" value="Glycogen Phosphorylase B"/>
    <property type="match status" value="1"/>
</dbReference>
<evidence type="ECO:0000313" key="3">
    <source>
        <dbReference type="EMBL" id="SJN20421.1"/>
    </source>
</evidence>
<protein>
    <recommendedName>
        <fullName evidence="2">Glycosyl transferase family 1 domain-containing protein</fullName>
    </recommendedName>
</protein>
<dbReference type="EMBL" id="FUKQ01000010">
    <property type="protein sequence ID" value="SJN20421.1"/>
    <property type="molecule type" value="Genomic_DNA"/>
</dbReference>
<evidence type="ECO:0000256" key="1">
    <source>
        <dbReference type="ARBA" id="ARBA00022679"/>
    </source>
</evidence>
<dbReference type="PANTHER" id="PTHR12526">
    <property type="entry name" value="GLYCOSYLTRANSFERASE"/>
    <property type="match status" value="1"/>
</dbReference>
<dbReference type="InterPro" id="IPR001296">
    <property type="entry name" value="Glyco_trans_1"/>
</dbReference>
<keyword evidence="4" id="KW-1185">Reference proteome</keyword>
<dbReference type="Proteomes" id="UP000188342">
    <property type="component" value="Unassembled WGS sequence"/>
</dbReference>
<proteinExistence type="predicted"/>
<feature type="domain" description="Glycosyl transferase family 1" evidence="2">
    <location>
        <begin position="191"/>
        <end position="333"/>
    </location>
</feature>
<evidence type="ECO:0000313" key="4">
    <source>
        <dbReference type="Proteomes" id="UP000188342"/>
    </source>
</evidence>
<dbReference type="PANTHER" id="PTHR12526:SF630">
    <property type="entry name" value="GLYCOSYLTRANSFERASE"/>
    <property type="match status" value="1"/>
</dbReference>